<feature type="transmembrane region" description="Helical" evidence="8">
    <location>
        <begin position="166"/>
        <end position="188"/>
    </location>
</feature>
<comment type="similarity">
    <text evidence="2">Belongs to the CSC1 (TC 1.A.17) family.</text>
</comment>
<dbReference type="Pfam" id="PF02714">
    <property type="entry name" value="RSN1_7TM"/>
    <property type="match status" value="1"/>
</dbReference>
<evidence type="ECO:0000256" key="8">
    <source>
        <dbReference type="SAM" id="Phobius"/>
    </source>
</evidence>
<dbReference type="PANTHER" id="PTHR13018:SF139">
    <property type="entry name" value="PHOSPHATE METABOLISM PROTEIN 7"/>
    <property type="match status" value="1"/>
</dbReference>
<evidence type="ECO:0000256" key="1">
    <source>
        <dbReference type="ARBA" id="ARBA00004141"/>
    </source>
</evidence>
<feature type="domain" description="CSC1/OSCA1-like 7TM region" evidence="9">
    <location>
        <begin position="644"/>
        <end position="916"/>
    </location>
</feature>
<dbReference type="InterPro" id="IPR003864">
    <property type="entry name" value="CSC1/OSCA1-like_7TM"/>
</dbReference>
<dbReference type="InterPro" id="IPR027815">
    <property type="entry name" value="CSC1/OSCA1-like_cyt"/>
</dbReference>
<comment type="subcellular location">
    <subcellularLocation>
        <location evidence="1">Membrane</location>
        <topology evidence="1">Multi-pass membrane protein</topology>
    </subcellularLocation>
</comment>
<evidence type="ECO:0008006" key="14">
    <source>
        <dbReference type="Google" id="ProtNLM"/>
    </source>
</evidence>
<keyword evidence="6 8" id="KW-0472">Membrane</keyword>
<evidence type="ECO:0000259" key="10">
    <source>
        <dbReference type="Pfam" id="PF13967"/>
    </source>
</evidence>
<evidence type="ECO:0000256" key="6">
    <source>
        <dbReference type="ARBA" id="ARBA00023136"/>
    </source>
</evidence>
<reference evidence="12 13" key="1">
    <citation type="journal article" date="2020" name="ISME J.">
        <title>Uncovering the hidden diversity of litter-decomposition mechanisms in mushroom-forming fungi.</title>
        <authorList>
            <person name="Floudas D."/>
            <person name="Bentzer J."/>
            <person name="Ahren D."/>
            <person name="Johansson T."/>
            <person name="Persson P."/>
            <person name="Tunlid A."/>
        </authorList>
    </citation>
    <scope>NUCLEOTIDE SEQUENCE [LARGE SCALE GENOMIC DNA]</scope>
    <source>
        <strain evidence="12 13">CBS 101986</strain>
    </source>
</reference>
<keyword evidence="4 8" id="KW-0812">Transmembrane</keyword>
<feature type="region of interest" description="Disordered" evidence="7">
    <location>
        <begin position="1402"/>
        <end position="1436"/>
    </location>
</feature>
<organism evidence="12 13">
    <name type="scientific">Psilocybe cf. subviscida</name>
    <dbReference type="NCBI Taxonomy" id="2480587"/>
    <lineage>
        <taxon>Eukaryota</taxon>
        <taxon>Fungi</taxon>
        <taxon>Dikarya</taxon>
        <taxon>Basidiomycota</taxon>
        <taxon>Agaricomycotina</taxon>
        <taxon>Agaricomycetes</taxon>
        <taxon>Agaricomycetidae</taxon>
        <taxon>Agaricales</taxon>
        <taxon>Agaricineae</taxon>
        <taxon>Strophariaceae</taxon>
        <taxon>Psilocybe</taxon>
    </lineage>
</organism>
<feature type="compositionally biased region" description="Polar residues" evidence="7">
    <location>
        <begin position="1265"/>
        <end position="1296"/>
    </location>
</feature>
<keyword evidence="3" id="KW-0813">Transport</keyword>
<evidence type="ECO:0000256" key="2">
    <source>
        <dbReference type="ARBA" id="ARBA00007779"/>
    </source>
</evidence>
<gene>
    <name evidence="12" type="ORF">D9619_007377</name>
</gene>
<dbReference type="Pfam" id="PF14703">
    <property type="entry name" value="PHM7_cyt"/>
    <property type="match status" value="1"/>
</dbReference>
<comment type="caution">
    <text evidence="12">The sequence shown here is derived from an EMBL/GenBank/DDBJ whole genome shotgun (WGS) entry which is preliminary data.</text>
</comment>
<sequence>MSDIQTRPFSKNYSGLINQTVIGIGIAVLCISGHELMKRRRRGKAQLEPPPGLGSRESWEFGYLYQGRSWARHPSPPSPAGWPLSWIKQAIKFPEDRLLELRGLDATIYIRFLRGCFWFSLAHMLTTFPILFPIHVSFSDESVPRKSMTRASISSLVGTEKGLSLLWIHICLLFWVTLSWMGTLFWICNGGFKLRSLSLEQIARHEASIMEHPDQDEDATTYYEHPHPMYSFRDVPSRSRDKPVKGLRLRTIMVSNVPHSLRNEKDLQEYFEYYMSRKLEKPSLAITGTQTTQPGFLNKSFAFLFNRAKHLPAHLPIKPSSSSKEEGSEDGHSKESKRKSNTKEKVLDTPLIERVVIARKMTELASLLERREEILVLLETAHIKLANKALLAVKAGMERQDANKPIGQVASKSAEVAKQRRSLKASNVDPELGEPQEEGTLDEEERMEQLIQVLGPFVEEFGTQRPLTTRSRKAISRTSKLAFKKMRVNPSAEDSDSSESPVNNYPPPASASSHSDHGHIGGKTVWDALLSLPRTSLDAYQPLVNLSHLFRGKVVPSIDYYTAKLNLLTSLITENRSKAVTDYDPVSTAFVTFADPADARRACKYLAVHPNNPMACLVTMAPTYQDIDWIRVMKSTYKGEFIKDWVVNAGVWAFTLFWLFPVSLLVGLVSIQNISLFWPSLKTYLDHHQWQSEVIQSFIPTLLVALLALLIPLILLLIAKKAHTITTLSALHDRIMTRYYKFLIVNVLVFFCVGTAALQSFLNAFRSAAHVDVISVVATSFPTAGPFYVGWLIFTTAMHGGFEIAMIGLPLILYPKTSRQVTPRKRAVGTRPRTFNFYYWLPNHTLVIHVLLLFSVLNPFVLPFGTLYFFIQSGVVKNQLIHVYAKNYEADGRVLMIRIVRYSLDGLILAQAVFLAYMVVLKKTANVGLSGFLIVFTAIVKLLMTRMCRAQYEVDDILESDIICRGPHHRPASPADGEEEELIRSHQDSLTSGNVRRRLGRMSVLTWNIPAWVNFSYSTLHQRGGHRHTRPPNPFGPHGDKAVSEEGYVDNKKGREAMSMERETDHESAGPSSPPRVPQDGYPWNLRTSDSQQHDHGVLNLDARSVDTSGPVIPHPPPVPWDDQTTLDLPYDNPFYTRMIDNVLWLPRDPIGILDLDDTVDLRIAIPVDATTGRLGTWTGLNETTSPDEISNLSPNDGSGDNGDATSQHLSVPRLNTVQSIPSEVSGMEDIELPSVIAKRVQAKEGDVERPLRTRKSGLVPRRPSGSSLGPMNLSIRGSPSMTERPTLLTTRTFSDGSGPHNRGGRARSGTIGTMGSLQVPTPSVIERARSDTEFGIRLVDAHAQADFVAANSSSSRISLPLTPGQQYQRHHQPQQQQTSVSAAKAIFHEVLEEERQALHDRIEEETAEATKGQSTRSWLTSWMFSKPDSASKGGS</sequence>
<feature type="compositionally biased region" description="Basic and acidic residues" evidence="7">
    <location>
        <begin position="323"/>
        <end position="334"/>
    </location>
</feature>
<feature type="region of interest" description="Disordered" evidence="7">
    <location>
        <begin position="1022"/>
        <end position="1092"/>
    </location>
</feature>
<feature type="transmembrane region" description="Helical" evidence="8">
    <location>
        <begin position="116"/>
        <end position="138"/>
    </location>
</feature>
<feature type="transmembrane region" description="Helical" evidence="8">
    <location>
        <begin position="651"/>
        <end position="678"/>
    </location>
</feature>
<feature type="transmembrane region" description="Helical" evidence="8">
    <location>
        <begin position="698"/>
        <end position="718"/>
    </location>
</feature>
<feature type="transmembrane region" description="Helical" evidence="8">
    <location>
        <begin position="927"/>
        <end position="944"/>
    </location>
</feature>
<dbReference type="InterPro" id="IPR032880">
    <property type="entry name" value="CSC1/OSCA1-like_N"/>
</dbReference>
<feature type="transmembrane region" description="Helical" evidence="8">
    <location>
        <begin position="788"/>
        <end position="814"/>
    </location>
</feature>
<evidence type="ECO:0000313" key="13">
    <source>
        <dbReference type="Proteomes" id="UP000567179"/>
    </source>
</evidence>
<feature type="region of interest" description="Disordered" evidence="7">
    <location>
        <begin position="1245"/>
        <end position="1318"/>
    </location>
</feature>
<feature type="transmembrane region" description="Helical" evidence="8">
    <location>
        <begin position="835"/>
        <end position="854"/>
    </location>
</feature>
<evidence type="ECO:0000259" key="9">
    <source>
        <dbReference type="Pfam" id="PF02714"/>
    </source>
</evidence>
<dbReference type="Proteomes" id="UP000567179">
    <property type="component" value="Unassembled WGS sequence"/>
</dbReference>
<evidence type="ECO:0000259" key="11">
    <source>
        <dbReference type="Pfam" id="PF14703"/>
    </source>
</evidence>
<feature type="transmembrane region" description="Helical" evidence="8">
    <location>
        <begin position="902"/>
        <end position="921"/>
    </location>
</feature>
<keyword evidence="13" id="KW-1185">Reference proteome</keyword>
<feature type="compositionally biased region" description="Acidic residues" evidence="7">
    <location>
        <begin position="431"/>
        <end position="443"/>
    </location>
</feature>
<dbReference type="GO" id="GO:0005227">
    <property type="term" value="F:calcium-activated cation channel activity"/>
    <property type="evidence" value="ECO:0007669"/>
    <property type="project" value="InterPro"/>
</dbReference>
<keyword evidence="5 8" id="KW-1133">Transmembrane helix</keyword>
<feature type="domain" description="CSC1/OSCA1-like cytosolic" evidence="11">
    <location>
        <begin position="345"/>
        <end position="629"/>
    </location>
</feature>
<evidence type="ECO:0000313" key="12">
    <source>
        <dbReference type="EMBL" id="KAF5315107.1"/>
    </source>
</evidence>
<dbReference type="OrthoDB" id="1689567at2759"/>
<evidence type="ECO:0000256" key="5">
    <source>
        <dbReference type="ARBA" id="ARBA00022989"/>
    </source>
</evidence>
<proteinExistence type="inferred from homology"/>
<feature type="compositionally biased region" description="Polar residues" evidence="7">
    <location>
        <begin position="1412"/>
        <end position="1424"/>
    </location>
</feature>
<dbReference type="PANTHER" id="PTHR13018">
    <property type="entry name" value="PROBABLE MEMBRANE PROTEIN DUF221-RELATED"/>
    <property type="match status" value="1"/>
</dbReference>
<feature type="transmembrane region" description="Helical" evidence="8">
    <location>
        <begin position="16"/>
        <end position="37"/>
    </location>
</feature>
<dbReference type="GO" id="GO:0005886">
    <property type="term" value="C:plasma membrane"/>
    <property type="evidence" value="ECO:0007669"/>
    <property type="project" value="TreeGrafter"/>
</dbReference>
<feature type="domain" description="CSC1/OSCA1-like N-terminal transmembrane" evidence="10">
    <location>
        <begin position="63"/>
        <end position="185"/>
    </location>
</feature>
<feature type="transmembrane region" description="Helical" evidence="8">
    <location>
        <begin position="739"/>
        <end position="762"/>
    </location>
</feature>
<feature type="region of interest" description="Disordered" evidence="7">
    <location>
        <begin position="418"/>
        <end position="443"/>
    </location>
</feature>
<dbReference type="Pfam" id="PF13967">
    <property type="entry name" value="RSN1_TM"/>
    <property type="match status" value="1"/>
</dbReference>
<name>A0A8H5B1W3_9AGAR</name>
<feature type="region of interest" description="Disordered" evidence="7">
    <location>
        <begin position="968"/>
        <end position="989"/>
    </location>
</feature>
<dbReference type="EMBL" id="JAACJJ010000043">
    <property type="protein sequence ID" value="KAF5315107.1"/>
    <property type="molecule type" value="Genomic_DNA"/>
</dbReference>
<evidence type="ECO:0000256" key="4">
    <source>
        <dbReference type="ARBA" id="ARBA00022692"/>
    </source>
</evidence>
<feature type="region of interest" description="Disordered" evidence="7">
    <location>
        <begin position="314"/>
        <end position="345"/>
    </location>
</feature>
<evidence type="ECO:0000256" key="3">
    <source>
        <dbReference type="ARBA" id="ARBA00022448"/>
    </source>
</evidence>
<feature type="compositionally biased region" description="Basic and acidic residues" evidence="7">
    <location>
        <begin position="1038"/>
        <end position="1068"/>
    </location>
</feature>
<evidence type="ECO:0000256" key="7">
    <source>
        <dbReference type="SAM" id="MobiDB-lite"/>
    </source>
</evidence>
<accession>A0A8H5B1W3</accession>
<feature type="region of interest" description="Disordered" evidence="7">
    <location>
        <begin position="1179"/>
        <end position="1215"/>
    </location>
</feature>
<feature type="region of interest" description="Disordered" evidence="7">
    <location>
        <begin position="485"/>
        <end position="518"/>
    </location>
</feature>
<dbReference type="InterPro" id="IPR045122">
    <property type="entry name" value="Csc1-like"/>
</dbReference>
<protein>
    <recommendedName>
        <fullName evidence="14">CSC1/OSCA1-like 7TM region domain-containing protein</fullName>
    </recommendedName>
</protein>